<protein>
    <submittedName>
        <fullName evidence="2">FixH</fullName>
    </submittedName>
</protein>
<dbReference type="AlphaFoldDB" id="A0A239XD96"/>
<keyword evidence="1" id="KW-1133">Transmembrane helix</keyword>
<proteinExistence type="predicted"/>
<keyword evidence="3" id="KW-1185">Reference proteome</keyword>
<sequence length="151" mass="17562">MFKKFTWGHGVLVALGAFMIFILSMIFIFTRGWQNAEMVSDNYYEEELHYQAVINAKNNADALSQKPLYSQSATGIRIDFPKDLKIDHSTVNFHLFRTDDAKLDVDKKVTLDADHSISIPKNVLFPGSYTLKIHWEQNKKPYQVDYDIIWK</sequence>
<accession>A0A239XD96</accession>
<gene>
    <name evidence="2" type="ORF">SAMEA4412677_01419</name>
</gene>
<reference evidence="2 3" key="1">
    <citation type="submission" date="2017-06" db="EMBL/GenBank/DDBJ databases">
        <authorList>
            <consortium name="Pathogen Informatics"/>
        </authorList>
    </citation>
    <scope>NUCLEOTIDE SEQUENCE [LARGE SCALE GENOMIC DNA]</scope>
    <source>
        <strain evidence="2 3">NCTC13490</strain>
    </source>
</reference>
<evidence type="ECO:0000256" key="1">
    <source>
        <dbReference type="SAM" id="Phobius"/>
    </source>
</evidence>
<evidence type="ECO:0000313" key="2">
    <source>
        <dbReference type="EMBL" id="SNV44665.1"/>
    </source>
</evidence>
<dbReference type="Proteomes" id="UP000215196">
    <property type="component" value="Chromosome 1"/>
</dbReference>
<feature type="transmembrane region" description="Helical" evidence="1">
    <location>
        <begin position="6"/>
        <end position="29"/>
    </location>
</feature>
<keyword evidence="1" id="KW-0472">Membrane</keyword>
<name>A0A239XD96_9FLAO</name>
<dbReference type="InterPro" id="IPR008620">
    <property type="entry name" value="FixH"/>
</dbReference>
<dbReference type="RefSeq" id="WP_095071809.1">
    <property type="nucleotide sequence ID" value="NZ_LT906465.1"/>
</dbReference>
<dbReference type="EMBL" id="LT906465">
    <property type="protein sequence ID" value="SNV44665.1"/>
    <property type="molecule type" value="Genomic_DNA"/>
</dbReference>
<organism evidence="2 3">
    <name type="scientific">Chryseobacterium taklimakanense</name>
    <dbReference type="NCBI Taxonomy" id="536441"/>
    <lineage>
        <taxon>Bacteria</taxon>
        <taxon>Pseudomonadati</taxon>
        <taxon>Bacteroidota</taxon>
        <taxon>Flavobacteriia</taxon>
        <taxon>Flavobacteriales</taxon>
        <taxon>Weeksellaceae</taxon>
        <taxon>Chryseobacterium group</taxon>
        <taxon>Chryseobacterium</taxon>
    </lineage>
</organism>
<evidence type="ECO:0000313" key="3">
    <source>
        <dbReference type="Proteomes" id="UP000215196"/>
    </source>
</evidence>
<keyword evidence="1" id="KW-0812">Transmembrane</keyword>
<dbReference type="Pfam" id="PF05751">
    <property type="entry name" value="FixH"/>
    <property type="match status" value="1"/>
</dbReference>
<dbReference type="KEGG" id="ctak:4412677_01419"/>